<reference evidence="3" key="1">
    <citation type="journal article" date="2021" name="PeerJ">
        <title>Extensive microbial diversity within the chicken gut microbiome revealed by metagenomics and culture.</title>
        <authorList>
            <person name="Gilroy R."/>
            <person name="Ravi A."/>
            <person name="Getino M."/>
            <person name="Pursley I."/>
            <person name="Horton D.L."/>
            <person name="Alikhan N.F."/>
            <person name="Baker D."/>
            <person name="Gharbi K."/>
            <person name="Hall N."/>
            <person name="Watson M."/>
            <person name="Adriaenssens E.M."/>
            <person name="Foster-Nyarko E."/>
            <person name="Jarju S."/>
            <person name="Secka A."/>
            <person name="Antonio M."/>
            <person name="Oren A."/>
            <person name="Chaudhuri R.R."/>
            <person name="La Ragione R."/>
            <person name="Hildebrand F."/>
            <person name="Pallen M.J."/>
        </authorList>
    </citation>
    <scope>NUCLEOTIDE SEQUENCE</scope>
    <source>
        <strain evidence="3">2189</strain>
    </source>
</reference>
<reference evidence="3" key="2">
    <citation type="submission" date="2021-04" db="EMBL/GenBank/DDBJ databases">
        <authorList>
            <person name="Gilroy R."/>
        </authorList>
    </citation>
    <scope>NUCLEOTIDE SEQUENCE</scope>
    <source>
        <strain evidence="3">2189</strain>
    </source>
</reference>
<evidence type="ECO:0000313" key="4">
    <source>
        <dbReference type="Proteomes" id="UP000886847"/>
    </source>
</evidence>
<feature type="transmembrane region" description="Helical" evidence="1">
    <location>
        <begin position="40"/>
        <end position="58"/>
    </location>
</feature>
<dbReference type="GO" id="GO:0005524">
    <property type="term" value="F:ATP binding"/>
    <property type="evidence" value="ECO:0007669"/>
    <property type="project" value="UniProtKB-KW"/>
</dbReference>
<feature type="transmembrane region" description="Helical" evidence="1">
    <location>
        <begin position="89"/>
        <end position="106"/>
    </location>
</feature>
<comment type="caution">
    <text evidence="3">The sequence shown here is derived from an EMBL/GenBank/DDBJ whole genome shotgun (WGS) entry which is preliminary data.</text>
</comment>
<accession>A0A9D1W015</accession>
<dbReference type="Gene3D" id="3.30.565.10">
    <property type="entry name" value="Histidine kinase-like ATPase, C-terminal domain"/>
    <property type="match status" value="1"/>
</dbReference>
<feature type="transmembrane region" description="Helical" evidence="1">
    <location>
        <begin position="64"/>
        <end position="82"/>
    </location>
</feature>
<feature type="transmembrane region" description="Helical" evidence="1">
    <location>
        <begin position="118"/>
        <end position="142"/>
    </location>
</feature>
<dbReference type="Pfam" id="PF14501">
    <property type="entry name" value="HATPase_c_5"/>
    <property type="match status" value="1"/>
</dbReference>
<evidence type="ECO:0000259" key="2">
    <source>
        <dbReference type="Pfam" id="PF14501"/>
    </source>
</evidence>
<name>A0A9D1W015_9FIRM</name>
<dbReference type="AlphaFoldDB" id="A0A9D1W015"/>
<keyword evidence="1" id="KW-1133">Transmembrane helix</keyword>
<feature type="transmembrane region" description="Helical" evidence="1">
    <location>
        <begin position="182"/>
        <end position="205"/>
    </location>
</feature>
<dbReference type="InterPro" id="IPR036890">
    <property type="entry name" value="HATPase_C_sf"/>
</dbReference>
<gene>
    <name evidence="3" type="ORF">H9851_00215</name>
</gene>
<feature type="transmembrane region" description="Helical" evidence="1">
    <location>
        <begin position="154"/>
        <end position="176"/>
    </location>
</feature>
<protein>
    <submittedName>
        <fullName evidence="3">ATP-binding protein</fullName>
    </submittedName>
</protein>
<proteinExistence type="predicted"/>
<feature type="domain" description="Sensor histidine kinase NatK-like C-terminal" evidence="2">
    <location>
        <begin position="313"/>
        <end position="417"/>
    </location>
</feature>
<evidence type="ECO:0000256" key="1">
    <source>
        <dbReference type="SAM" id="Phobius"/>
    </source>
</evidence>
<dbReference type="EMBL" id="DXEW01000002">
    <property type="protein sequence ID" value="HIX49693.1"/>
    <property type="molecule type" value="Genomic_DNA"/>
</dbReference>
<sequence>MDWSAVFSVTVLHGYIPQILLAEALYILRLPRRSRFRLRLCIGLPVCAFLAVVIPNIVAQFTAGLFSILIFLLTFALCCFLFESRWTHVLFCCVSAQFTQNLSYNIESLAEMPLGEISLWQTGAISVACMALVYLACYMLFARRIKVIRMDARWVLPMAVATGLFVYVMQFLLQVYGLDGMWVARLPLVACCIFGLCMLYGFLAYKDEQAENDRLEYFLRQESRQYEITRHSIDLINMKAHDLKHHLAQMRAGGGYGQEAFAEISAAVEEYERTVSCGNPTLDVILTEKQYQCEKHGIHFSMMVQGEELAFVHATDLVAIFGNALDNAIECELAISERAKRCVALRAARRGAMIAVRVENYCPYPVPLKDGLPFTTKGDTDFHGFGTKSIRYAAQKYGGTMQIGQENEMFLLNVLLPCPPAKPKEQ</sequence>
<dbReference type="Proteomes" id="UP000886847">
    <property type="component" value="Unassembled WGS sequence"/>
</dbReference>
<dbReference type="InterPro" id="IPR032834">
    <property type="entry name" value="NatK-like_C"/>
</dbReference>
<keyword evidence="3" id="KW-0547">Nucleotide-binding</keyword>
<feature type="transmembrane region" description="Helical" evidence="1">
    <location>
        <begin position="6"/>
        <end position="28"/>
    </location>
</feature>
<dbReference type="CDD" id="cd16935">
    <property type="entry name" value="HATPase_AgrC-ComD-like"/>
    <property type="match status" value="1"/>
</dbReference>
<dbReference type="SUPFAM" id="SSF55874">
    <property type="entry name" value="ATPase domain of HSP90 chaperone/DNA topoisomerase II/histidine kinase"/>
    <property type="match status" value="1"/>
</dbReference>
<keyword evidence="1" id="KW-0472">Membrane</keyword>
<keyword evidence="3" id="KW-0067">ATP-binding</keyword>
<organism evidence="3 4">
    <name type="scientific">Candidatus Borkfalkia faecavium</name>
    <dbReference type="NCBI Taxonomy" id="2838508"/>
    <lineage>
        <taxon>Bacteria</taxon>
        <taxon>Bacillati</taxon>
        <taxon>Bacillota</taxon>
        <taxon>Clostridia</taxon>
        <taxon>Christensenellales</taxon>
        <taxon>Christensenellaceae</taxon>
        <taxon>Candidatus Borkfalkia</taxon>
    </lineage>
</organism>
<evidence type="ECO:0000313" key="3">
    <source>
        <dbReference type="EMBL" id="HIX49693.1"/>
    </source>
</evidence>
<keyword evidence="1" id="KW-0812">Transmembrane</keyword>